<evidence type="ECO:0000313" key="3">
    <source>
        <dbReference type="Proteomes" id="UP001140094"/>
    </source>
</evidence>
<keyword evidence="3" id="KW-1185">Reference proteome</keyword>
<protein>
    <submittedName>
        <fullName evidence="2">Uncharacterized protein</fullName>
    </submittedName>
</protein>
<accession>A0A9W8LSW0</accession>
<dbReference type="Proteomes" id="UP001140094">
    <property type="component" value="Unassembled WGS sequence"/>
</dbReference>
<organism evidence="2 3">
    <name type="scientific">Coemansia guatemalensis</name>
    <dbReference type="NCBI Taxonomy" id="2761395"/>
    <lineage>
        <taxon>Eukaryota</taxon>
        <taxon>Fungi</taxon>
        <taxon>Fungi incertae sedis</taxon>
        <taxon>Zoopagomycota</taxon>
        <taxon>Kickxellomycotina</taxon>
        <taxon>Kickxellomycetes</taxon>
        <taxon>Kickxellales</taxon>
        <taxon>Kickxellaceae</taxon>
        <taxon>Coemansia</taxon>
    </lineage>
</organism>
<gene>
    <name evidence="2" type="ORF">H4R20_004692</name>
</gene>
<reference evidence="2" key="1">
    <citation type="submission" date="2022-07" db="EMBL/GenBank/DDBJ databases">
        <title>Phylogenomic reconstructions and comparative analyses of Kickxellomycotina fungi.</title>
        <authorList>
            <person name="Reynolds N.K."/>
            <person name="Stajich J.E."/>
            <person name="Barry K."/>
            <person name="Grigoriev I.V."/>
            <person name="Crous P."/>
            <person name="Smith M.E."/>
        </authorList>
    </citation>
    <scope>NUCLEOTIDE SEQUENCE</scope>
    <source>
        <strain evidence="2">NRRL 1565</strain>
    </source>
</reference>
<feature type="compositionally biased region" description="Low complexity" evidence="1">
    <location>
        <begin position="8"/>
        <end position="20"/>
    </location>
</feature>
<name>A0A9W8LSW0_9FUNG</name>
<feature type="compositionally biased region" description="Basic residues" evidence="1">
    <location>
        <begin position="21"/>
        <end position="43"/>
    </location>
</feature>
<dbReference type="AlphaFoldDB" id="A0A9W8LSW0"/>
<evidence type="ECO:0000313" key="2">
    <source>
        <dbReference type="EMBL" id="KAJ2798788.1"/>
    </source>
</evidence>
<sequence>MSGSSSYSNLPTLQPQQQQPPRRKSRSHSKHNTRTRTRTRSRRPSAAAPPLPVLDSLPTPPDDAMTHGGMRAGILGSPGDMSFTPSEDISVTSPSDAYSLMSLAEKVREANYALVHQWGRFLVGAAVSELCDVAMPGLHQQRTISVIDLPSNFCISPADELLCPSTDPTRVIVVVSAAGVILDTGIFDLDGPLFYQGLVVNHHYVPRPASR</sequence>
<feature type="region of interest" description="Disordered" evidence="1">
    <location>
        <begin position="1"/>
        <end position="68"/>
    </location>
</feature>
<proteinExistence type="predicted"/>
<evidence type="ECO:0000256" key="1">
    <source>
        <dbReference type="SAM" id="MobiDB-lite"/>
    </source>
</evidence>
<dbReference type="OrthoDB" id="5512916at2759"/>
<dbReference type="EMBL" id="JANBUO010001320">
    <property type="protein sequence ID" value="KAJ2798788.1"/>
    <property type="molecule type" value="Genomic_DNA"/>
</dbReference>
<comment type="caution">
    <text evidence="2">The sequence shown here is derived from an EMBL/GenBank/DDBJ whole genome shotgun (WGS) entry which is preliminary data.</text>
</comment>